<organism evidence="1 2">
    <name type="scientific">Chitinophaga caseinilytica</name>
    <dbReference type="NCBI Taxonomy" id="2267521"/>
    <lineage>
        <taxon>Bacteria</taxon>
        <taxon>Pseudomonadati</taxon>
        <taxon>Bacteroidota</taxon>
        <taxon>Chitinophagia</taxon>
        <taxon>Chitinophagales</taxon>
        <taxon>Chitinophagaceae</taxon>
        <taxon>Chitinophaga</taxon>
    </lineage>
</organism>
<proteinExistence type="predicted"/>
<gene>
    <name evidence="1" type="ORF">WJU22_10375</name>
</gene>
<evidence type="ECO:0000313" key="2">
    <source>
        <dbReference type="Proteomes" id="UP001449657"/>
    </source>
</evidence>
<reference evidence="1 2" key="1">
    <citation type="submission" date="2024-03" db="EMBL/GenBank/DDBJ databases">
        <title>Chitinophaga caseinilytica sp. nov., a casein hydrolysing bacterium isolated from forest soil.</title>
        <authorList>
            <person name="Lee D.S."/>
            <person name="Han D.M."/>
            <person name="Baek J.H."/>
            <person name="Choi D.G."/>
            <person name="Jeon J.H."/>
            <person name="Jeon C.O."/>
        </authorList>
    </citation>
    <scope>NUCLEOTIDE SEQUENCE [LARGE SCALE GENOMIC DNA]</scope>
    <source>
        <strain evidence="1 2">KACC 19118</strain>
    </source>
</reference>
<protein>
    <submittedName>
        <fullName evidence="1">Uncharacterized protein</fullName>
    </submittedName>
</protein>
<dbReference type="RefSeq" id="WP_341843168.1">
    <property type="nucleotide sequence ID" value="NZ_CP149792.1"/>
</dbReference>
<sequence length="621" mass="64378">MKKSLRIAGVFLALFFSYDGVKAQVKIGGDPAVVDANAILELESARKGLLLPRLNKTGYELLVSRNPTPGMVVYVNDGTADSRGVGFYVKTADGNTKAAWTKMAGDAGGAGPWKLTGNDVSAGDWLGTTNAFPLLFKANNNEVMRFDPTTGNITIPYANVPDAAASSNQVVIIGTDGLIQKKDLSLTSVTGVNGLQGNLTMSVSPATTNNIAELVITGASKTLDVKLPIMIGGTTQQYGFMTIDDWKKLQAITSVDGISVGNIVSDGTATEQGARIVRLTGADEGKLVLHMIEASATAAGVVSTGAQVFAGAKTFNNAATFKNTVTTEGAATFKNTAAFEKAATFAETVAITGNTTVGGTLTVTGDATLNGNTIVDKSLSFNNPTPFSTAVPATYYMAVLNDQAGYALETVEIPAHRLNGISKINVGAASVEADPTDGHINLIADKTGTGFAIETAPNTITIKLPDASATANGTVTTETQSFKGQKTILDTLNIGGNAVVGSKVNINGSMSVPFRILTPGDHTLGIDDYMVVAKCASSGTGAVGEVEPISTITLPAAANAKNRVYMIRREQRIADEIAQLHIVASGGQISGRASVIISEPGFTVTVVSDGTTWYMVSRSVM</sequence>
<evidence type="ECO:0000313" key="1">
    <source>
        <dbReference type="EMBL" id="WZN48578.1"/>
    </source>
</evidence>
<dbReference type="Proteomes" id="UP001449657">
    <property type="component" value="Chromosome"/>
</dbReference>
<dbReference type="EMBL" id="CP150096">
    <property type="protein sequence ID" value="WZN48578.1"/>
    <property type="molecule type" value="Genomic_DNA"/>
</dbReference>
<keyword evidence="2" id="KW-1185">Reference proteome</keyword>
<name>A0ABZ2ZA46_9BACT</name>
<accession>A0ABZ2ZA46</accession>